<name>A0A375YSG2_MYCPF</name>
<evidence type="ECO:0000313" key="1">
    <source>
        <dbReference type="EMBL" id="SRX84033.1"/>
    </source>
</evidence>
<dbReference type="AlphaFoldDB" id="A0A375YSG2"/>
<organism evidence="1 2">
    <name type="scientific">Mycolicibacterium parafortuitum</name>
    <name type="common">Mycobacterium parafortuitum</name>
    <dbReference type="NCBI Taxonomy" id="39692"/>
    <lineage>
        <taxon>Bacteria</taxon>
        <taxon>Bacillati</taxon>
        <taxon>Actinomycetota</taxon>
        <taxon>Actinomycetes</taxon>
        <taxon>Mycobacteriales</taxon>
        <taxon>Mycobacteriaceae</taxon>
        <taxon>Mycolicibacterium</taxon>
    </lineage>
</organism>
<evidence type="ECO:0000313" key="2">
    <source>
        <dbReference type="Proteomes" id="UP000252008"/>
    </source>
</evidence>
<accession>A0A375YSG2</accession>
<sequence>MTGISVPSVALTAAATIWPNSLRLYGSAAPPPRRVTFGTGQPKFMSMWSARFSSTIIFAAAYVLTGSTV</sequence>
<dbReference type="Proteomes" id="UP000252008">
    <property type="component" value="Unassembled WGS sequence"/>
</dbReference>
<reference evidence="1 2" key="1">
    <citation type="submission" date="2018-05" db="EMBL/GenBank/DDBJ databases">
        <authorList>
            <consortium name="IHU Genomes"/>
        </authorList>
    </citation>
    <scope>NUCLEOTIDE SEQUENCE [LARGE SCALE GENOMIC DNA]</scope>
    <source>
        <strain evidence="1 2">P7335</strain>
    </source>
</reference>
<protein>
    <submittedName>
        <fullName evidence="1">Uncharacterized protein</fullName>
    </submittedName>
</protein>
<proteinExistence type="predicted"/>
<dbReference type="EMBL" id="UEGS01000001">
    <property type="protein sequence ID" value="SRX84033.1"/>
    <property type="molecule type" value="Genomic_DNA"/>
</dbReference>
<keyword evidence="2" id="KW-1185">Reference proteome</keyword>
<gene>
    <name evidence="1" type="ORF">MPP7335_05822</name>
</gene>